<evidence type="ECO:0000313" key="2">
    <source>
        <dbReference type="EMBL" id="MDP5134897.1"/>
    </source>
</evidence>
<keyword evidence="2" id="KW-0966">Cell projection</keyword>
<evidence type="ECO:0000313" key="3">
    <source>
        <dbReference type="Proteomes" id="UP001231109"/>
    </source>
</evidence>
<sequence length="755" mass="81629">MINVDTLLQLTGSGKPDTAALKLIVAQIYQGQIQQLSQGQFRLQLPSPQGALHISLPMSANDALQKLMQNVNAGNLLSQTTKTTLNSDNFSLNPVNTFQQVTNSASLQQLSNNQIAALTQRQLSTLLPQQLTTLTASQLSTLSSSQLSALSAQQLSALQPSQLSLLSPQQLQIVNRSQLSNPQPALAVQVQFQPQSDGRILLNVQQATTAITLPLPAAQLRQLLVAVYNNQVNAGTVQTESKDASSTLVSAKIQTPVTGKLIQLPGLAPLALSSTSVAKLLSAGRLSDSLNVQLQLHSNNQKITADIVLPAIQGQPFTGTVIDKAQQAVLLQQLVKWFNQLQLRSPASIATIADDKSAQSSATVTLQLVAQDKNIVLPLQPKPQVSDESLSLRHLSTLQPNATSLKINLTPSQLSQLQSVSSAPVQLQLQQQGNSYQLQLVPLKTALQLPVIPQDANRPLQFVSLAPGASVTQIAQKVMSNDISQQLVQHAWRHLLPMLPRQTDPLSVLPELPQAAQQILQQVKLSQLDGKKMIPPPQLLAQLQSLLQFQPLQSNANIQTSGGTLAIAIQLLLGQLLQKPQPAASQPANQKLAQLISTLEPAQTSGLLRQLASHSSTLQQSQLATLDSATNQQHILLQLPMQQGDQSVYSQLQLEQREADGKQTGEKQTQWQLTMRFDLQQLGPLLVVAKLQQQQLQLQLYTEQPQAKFLADKFLPILTDRCNMQGLAISAADCTLGKIPDSLLPRANSLLAVKV</sequence>
<name>A0ABT9HUU5_9GAMM</name>
<comment type="caution">
    <text evidence="2">The sequence shown here is derived from an EMBL/GenBank/DDBJ whole genome shotgun (WGS) entry which is preliminary data.</text>
</comment>
<keyword evidence="2" id="KW-0969">Cilium</keyword>
<accession>A0ABT9HUU5</accession>
<evidence type="ECO:0000259" key="1">
    <source>
        <dbReference type="Pfam" id="PF02120"/>
    </source>
</evidence>
<dbReference type="InterPro" id="IPR021136">
    <property type="entry name" value="Flagellar_hook_control-like_C"/>
</dbReference>
<dbReference type="RefSeq" id="WP_305973677.1">
    <property type="nucleotide sequence ID" value="NZ_JAPJDZ010000004.1"/>
</dbReference>
<gene>
    <name evidence="2" type="ORF">ORJ04_02925</name>
</gene>
<reference evidence="2 3" key="1">
    <citation type="submission" date="2022-11" db="EMBL/GenBank/DDBJ databases">
        <title>Viruses from the air-sea interface of a natural surface slick.</title>
        <authorList>
            <person name="Rahlff J."/>
            <person name="Holmfeldt K."/>
        </authorList>
    </citation>
    <scope>NUCLEOTIDE SEQUENCE [LARGE SCALE GENOMIC DNA]</scope>
    <source>
        <strain evidence="2 3">SMS4</strain>
    </source>
</reference>
<dbReference type="EMBL" id="JAPJDZ010000004">
    <property type="protein sequence ID" value="MDP5134897.1"/>
    <property type="molecule type" value="Genomic_DNA"/>
</dbReference>
<feature type="domain" description="Flagellar hook-length control protein-like C-terminal" evidence="1">
    <location>
        <begin position="662"/>
        <end position="736"/>
    </location>
</feature>
<keyword evidence="2" id="KW-0282">Flagellum</keyword>
<dbReference type="Proteomes" id="UP001231109">
    <property type="component" value="Unassembled WGS sequence"/>
</dbReference>
<protein>
    <submittedName>
        <fullName evidence="2">Flagellar hook-length control protein FliK</fullName>
    </submittedName>
</protein>
<keyword evidence="3" id="KW-1185">Reference proteome</keyword>
<proteinExistence type="predicted"/>
<organism evidence="2 3">
    <name type="scientific">Rheinheimera baltica</name>
    <dbReference type="NCBI Taxonomy" id="67576"/>
    <lineage>
        <taxon>Bacteria</taxon>
        <taxon>Pseudomonadati</taxon>
        <taxon>Pseudomonadota</taxon>
        <taxon>Gammaproteobacteria</taxon>
        <taxon>Chromatiales</taxon>
        <taxon>Chromatiaceae</taxon>
        <taxon>Rheinheimera</taxon>
    </lineage>
</organism>
<dbReference type="Pfam" id="PF02120">
    <property type="entry name" value="Flg_hook"/>
    <property type="match status" value="1"/>
</dbReference>